<proteinExistence type="predicted"/>
<dbReference type="EMBL" id="LAVV01011393">
    <property type="protein sequence ID" value="KNZ47826.1"/>
    <property type="molecule type" value="Genomic_DNA"/>
</dbReference>
<accession>A0A0L6UH07</accession>
<evidence type="ECO:0000259" key="3">
    <source>
        <dbReference type="Pfam" id="PF13359"/>
    </source>
</evidence>
<dbReference type="Pfam" id="PF13359">
    <property type="entry name" value="DDE_Tnp_4"/>
    <property type="match status" value="1"/>
</dbReference>
<dbReference type="OrthoDB" id="2668416at2759"/>
<evidence type="ECO:0000313" key="5">
    <source>
        <dbReference type="Proteomes" id="UP000037035"/>
    </source>
</evidence>
<evidence type="ECO:0000256" key="2">
    <source>
        <dbReference type="ARBA" id="ARBA00022723"/>
    </source>
</evidence>
<dbReference type="AlphaFoldDB" id="A0A0L6UH07"/>
<dbReference type="GO" id="GO:0046872">
    <property type="term" value="F:metal ion binding"/>
    <property type="evidence" value="ECO:0007669"/>
    <property type="project" value="UniProtKB-KW"/>
</dbReference>
<keyword evidence="2" id="KW-0479">Metal-binding</keyword>
<dbReference type="VEuPathDB" id="FungiDB:VP01_6106g1"/>
<comment type="cofactor">
    <cofactor evidence="1">
        <name>a divalent metal cation</name>
        <dbReference type="ChEBI" id="CHEBI:60240"/>
    </cofactor>
</comment>
<evidence type="ECO:0000313" key="4">
    <source>
        <dbReference type="EMBL" id="KNZ47826.1"/>
    </source>
</evidence>
<name>A0A0L6UH07_9BASI</name>
<sequence length="140" mass="16304">QADICILKHADFSEPEKFFDQDQFLLLDSAYTSDRFMLPAYKGKELLDYQNLNFNYHLPQSRVRIEHSIGILKDMKDRIKWIIGCVLLHNLLDLKDQWNEIYEEDDPDSALVAEDNIDNSNDGICGILNPINLSNFEEPQ</sequence>
<protein>
    <recommendedName>
        <fullName evidence="3">DDE Tnp4 domain-containing protein</fullName>
    </recommendedName>
</protein>
<dbReference type="Proteomes" id="UP000037035">
    <property type="component" value="Unassembled WGS sequence"/>
</dbReference>
<organism evidence="4 5">
    <name type="scientific">Puccinia sorghi</name>
    <dbReference type="NCBI Taxonomy" id="27349"/>
    <lineage>
        <taxon>Eukaryota</taxon>
        <taxon>Fungi</taxon>
        <taxon>Dikarya</taxon>
        <taxon>Basidiomycota</taxon>
        <taxon>Pucciniomycotina</taxon>
        <taxon>Pucciniomycetes</taxon>
        <taxon>Pucciniales</taxon>
        <taxon>Pucciniaceae</taxon>
        <taxon>Puccinia</taxon>
    </lineage>
</organism>
<comment type="caution">
    <text evidence="4">The sequence shown here is derived from an EMBL/GenBank/DDBJ whole genome shotgun (WGS) entry which is preliminary data.</text>
</comment>
<keyword evidence="5" id="KW-1185">Reference proteome</keyword>
<dbReference type="InterPro" id="IPR027806">
    <property type="entry name" value="HARBI1_dom"/>
</dbReference>
<feature type="non-terminal residue" evidence="4">
    <location>
        <position position="1"/>
    </location>
</feature>
<reference evidence="4 5" key="1">
    <citation type="submission" date="2015-08" db="EMBL/GenBank/DDBJ databases">
        <title>Next Generation Sequencing and Analysis of the Genome of Puccinia sorghi L Schw, the Causal Agent of Maize Common Rust.</title>
        <authorList>
            <person name="Rochi L."/>
            <person name="Burguener G."/>
            <person name="Darino M."/>
            <person name="Turjanski A."/>
            <person name="Kreff E."/>
            <person name="Dieguez M.J."/>
            <person name="Sacco F."/>
        </authorList>
    </citation>
    <scope>NUCLEOTIDE SEQUENCE [LARGE SCALE GENOMIC DNA]</scope>
    <source>
        <strain evidence="4 5">RO10H11247</strain>
    </source>
</reference>
<feature type="domain" description="DDE Tnp4" evidence="3">
    <location>
        <begin position="3"/>
        <end position="73"/>
    </location>
</feature>
<gene>
    <name evidence="4" type="ORF">VP01_6106g1</name>
</gene>
<evidence type="ECO:0000256" key="1">
    <source>
        <dbReference type="ARBA" id="ARBA00001968"/>
    </source>
</evidence>